<accession>A0AAE0D8R8</accession>
<dbReference type="AlphaFoldDB" id="A0AAE0D8R8"/>
<protein>
    <submittedName>
        <fullName evidence="2">Uncharacterized protein</fullName>
    </submittedName>
</protein>
<evidence type="ECO:0000256" key="1">
    <source>
        <dbReference type="SAM" id="MobiDB-lite"/>
    </source>
</evidence>
<dbReference type="Proteomes" id="UP001281614">
    <property type="component" value="Unassembled WGS sequence"/>
</dbReference>
<name>A0AAE0D8R8_COLKA</name>
<keyword evidence="3" id="KW-1185">Reference proteome</keyword>
<feature type="compositionally biased region" description="Basic and acidic residues" evidence="1">
    <location>
        <begin position="81"/>
        <end position="91"/>
    </location>
</feature>
<organism evidence="2 3">
    <name type="scientific">Colletotrichum kahawae</name>
    <name type="common">Coffee berry disease fungus</name>
    <dbReference type="NCBI Taxonomy" id="34407"/>
    <lineage>
        <taxon>Eukaryota</taxon>
        <taxon>Fungi</taxon>
        <taxon>Dikarya</taxon>
        <taxon>Ascomycota</taxon>
        <taxon>Pezizomycotina</taxon>
        <taxon>Sordariomycetes</taxon>
        <taxon>Hypocreomycetidae</taxon>
        <taxon>Glomerellales</taxon>
        <taxon>Glomerellaceae</taxon>
        <taxon>Colletotrichum</taxon>
        <taxon>Colletotrichum gloeosporioides species complex</taxon>
    </lineage>
</organism>
<dbReference type="EMBL" id="VYYT01000079">
    <property type="protein sequence ID" value="KAK2771516.1"/>
    <property type="molecule type" value="Genomic_DNA"/>
</dbReference>
<proteinExistence type="predicted"/>
<comment type="caution">
    <text evidence="2">The sequence shown here is derived from an EMBL/GenBank/DDBJ whole genome shotgun (WGS) entry which is preliminary data.</text>
</comment>
<reference evidence="2" key="1">
    <citation type="submission" date="2023-02" db="EMBL/GenBank/DDBJ databases">
        <title>Colletotrichum kahawae CIFC_Que2 genome sequencing and assembly.</title>
        <authorList>
            <person name="Baroncelli R."/>
        </authorList>
    </citation>
    <scope>NUCLEOTIDE SEQUENCE</scope>
    <source>
        <strain evidence="2">CIFC_Que2</strain>
    </source>
</reference>
<sequence>MAGSDELDGKEPIEPSSLRPAPRLPGILKNASSGGSQKAQSNVSIHQTQPERDALCSGPSRRMKAPDEEQRGRRKRYHHHPYADSRRKMSHKRVEEYLADADDEDENANDGRNWVQVPQKPYHRYQHHLGYHHRSDNNVANPDTTANAVSNIGQVCSPRMQLCGNLASLQLGPSSPVETHNALHSYAPAGGLNTYGVPRHMNYRTSGCQTTNECAGGFGGQARRPSSHRRRLCHPVPQQDRTQRSEASRLADLYNKRDQLEDEISLLRSRPRNAEEESCLTILTTQLRVVSSLLTHRLPSRA</sequence>
<feature type="compositionally biased region" description="Polar residues" evidence="1">
    <location>
        <begin position="30"/>
        <end position="48"/>
    </location>
</feature>
<gene>
    <name evidence="2" type="ORF">CKAH01_04091</name>
</gene>
<feature type="region of interest" description="Disordered" evidence="1">
    <location>
        <begin position="219"/>
        <end position="246"/>
    </location>
</feature>
<evidence type="ECO:0000313" key="3">
    <source>
        <dbReference type="Proteomes" id="UP001281614"/>
    </source>
</evidence>
<evidence type="ECO:0000313" key="2">
    <source>
        <dbReference type="EMBL" id="KAK2771516.1"/>
    </source>
</evidence>
<feature type="region of interest" description="Disordered" evidence="1">
    <location>
        <begin position="1"/>
        <end position="91"/>
    </location>
</feature>